<dbReference type="Gene3D" id="2.40.50.1020">
    <property type="entry name" value="LytTr DNA-binding domain"/>
    <property type="match status" value="1"/>
</dbReference>
<keyword evidence="5" id="KW-0238">DNA-binding</keyword>
<feature type="domain" description="Response regulatory" evidence="3">
    <location>
        <begin position="5"/>
        <end position="117"/>
    </location>
</feature>
<dbReference type="SUPFAM" id="SSF52172">
    <property type="entry name" value="CheY-like"/>
    <property type="match status" value="1"/>
</dbReference>
<keyword evidence="2" id="KW-0597">Phosphoprotein</keyword>
<dbReference type="InterPro" id="IPR011006">
    <property type="entry name" value="CheY-like_superfamily"/>
</dbReference>
<gene>
    <name evidence="5" type="ORF">NM961_01270</name>
</gene>
<dbReference type="InterPro" id="IPR007492">
    <property type="entry name" value="LytTR_DNA-bd_dom"/>
</dbReference>
<dbReference type="SMART" id="SM00448">
    <property type="entry name" value="REC"/>
    <property type="match status" value="1"/>
</dbReference>
<evidence type="ECO:0000313" key="5">
    <source>
        <dbReference type="EMBL" id="MCQ4163329.1"/>
    </source>
</evidence>
<keyword evidence="1" id="KW-0902">Two-component regulatory system</keyword>
<keyword evidence="6" id="KW-1185">Reference proteome</keyword>
<dbReference type="InterPro" id="IPR001789">
    <property type="entry name" value="Sig_transdc_resp-reg_receiver"/>
</dbReference>
<dbReference type="EMBL" id="JANFQO010000001">
    <property type="protein sequence ID" value="MCQ4163329.1"/>
    <property type="molecule type" value="Genomic_DNA"/>
</dbReference>
<evidence type="ECO:0000259" key="4">
    <source>
        <dbReference type="PROSITE" id="PS50930"/>
    </source>
</evidence>
<dbReference type="PROSITE" id="PS50930">
    <property type="entry name" value="HTH_LYTTR"/>
    <property type="match status" value="1"/>
</dbReference>
<dbReference type="Pfam" id="PF04397">
    <property type="entry name" value="LytTR"/>
    <property type="match status" value="1"/>
</dbReference>
<dbReference type="PANTHER" id="PTHR37299:SF1">
    <property type="entry name" value="STAGE 0 SPORULATION PROTEIN A HOMOLOG"/>
    <property type="match status" value="1"/>
</dbReference>
<dbReference type="Proteomes" id="UP001165498">
    <property type="component" value="Unassembled WGS sequence"/>
</dbReference>
<feature type="modified residue" description="4-aspartylphosphate" evidence="2">
    <location>
        <position position="56"/>
    </location>
</feature>
<proteinExistence type="predicted"/>
<evidence type="ECO:0000256" key="2">
    <source>
        <dbReference type="PROSITE-ProRule" id="PRU00169"/>
    </source>
</evidence>
<reference evidence="5" key="1">
    <citation type="submission" date="2022-07" db="EMBL/GenBank/DDBJ databases">
        <title>Tahibacter sp., a new gammaproteobacterium isolated from the silt sample collected at pig farm.</title>
        <authorList>
            <person name="Chen H."/>
        </authorList>
    </citation>
    <scope>NUCLEOTIDE SEQUENCE</scope>
    <source>
        <strain evidence="5">P2K</strain>
    </source>
</reference>
<organism evidence="5 6">
    <name type="scientific">Tahibacter harae</name>
    <dbReference type="NCBI Taxonomy" id="2963937"/>
    <lineage>
        <taxon>Bacteria</taxon>
        <taxon>Pseudomonadati</taxon>
        <taxon>Pseudomonadota</taxon>
        <taxon>Gammaproteobacteria</taxon>
        <taxon>Lysobacterales</taxon>
        <taxon>Rhodanobacteraceae</taxon>
        <taxon>Tahibacter</taxon>
    </lineage>
</organism>
<dbReference type="Gene3D" id="3.40.50.2300">
    <property type="match status" value="1"/>
</dbReference>
<dbReference type="PROSITE" id="PS50110">
    <property type="entry name" value="RESPONSE_REGULATORY"/>
    <property type="match status" value="1"/>
</dbReference>
<dbReference type="InterPro" id="IPR046947">
    <property type="entry name" value="LytR-like"/>
</dbReference>
<dbReference type="GO" id="GO:0003677">
    <property type="term" value="F:DNA binding"/>
    <property type="evidence" value="ECO:0007669"/>
    <property type="project" value="UniProtKB-KW"/>
</dbReference>
<accession>A0ABT1QLB8</accession>
<dbReference type="Pfam" id="PF00072">
    <property type="entry name" value="Response_reg"/>
    <property type="match status" value="1"/>
</dbReference>
<dbReference type="RefSeq" id="WP_255910412.1">
    <property type="nucleotide sequence ID" value="NZ_JANFQO010000001.1"/>
</dbReference>
<dbReference type="SMART" id="SM00850">
    <property type="entry name" value="LytTR"/>
    <property type="match status" value="1"/>
</dbReference>
<evidence type="ECO:0000256" key="1">
    <source>
        <dbReference type="ARBA" id="ARBA00023012"/>
    </source>
</evidence>
<evidence type="ECO:0000313" key="6">
    <source>
        <dbReference type="Proteomes" id="UP001165498"/>
    </source>
</evidence>
<evidence type="ECO:0000259" key="3">
    <source>
        <dbReference type="PROSITE" id="PS50110"/>
    </source>
</evidence>
<sequence length="240" mass="26629">MSPLRVAIADDEPIARLRLQRLLGSDSGIAIVASCGSADELLRALQTQPVDALFLDIEMPGKDVFAAWAGLPPPRPRVVFVTAYAEFAAKAFEIDAVDYLVKPVVQERLFAAVERVRRDLAAAAAAPPVPESRHIPLPIGRRIRLVDLATIDHVVVEANYLEIHAASRSFVLRRPISWMEAQLDPRAFLRVHRSHIVRIRAIEQIEPLSSGRYRLRLHGGAQLFSSRSYRDAIRLALGIA</sequence>
<name>A0ABT1QLB8_9GAMM</name>
<dbReference type="PANTHER" id="PTHR37299">
    <property type="entry name" value="TRANSCRIPTIONAL REGULATOR-RELATED"/>
    <property type="match status" value="1"/>
</dbReference>
<feature type="domain" description="HTH LytTR-type" evidence="4">
    <location>
        <begin position="135"/>
        <end position="239"/>
    </location>
</feature>
<comment type="caution">
    <text evidence="5">The sequence shown here is derived from an EMBL/GenBank/DDBJ whole genome shotgun (WGS) entry which is preliminary data.</text>
</comment>
<protein>
    <submittedName>
        <fullName evidence="5">LytTR family DNA-binding domain-containing protein</fullName>
    </submittedName>
</protein>